<protein>
    <submittedName>
        <fullName evidence="2">Uncharacterized protein</fullName>
    </submittedName>
</protein>
<evidence type="ECO:0000313" key="2">
    <source>
        <dbReference type="EMBL" id="KAF2177622.1"/>
    </source>
</evidence>
<accession>A0A6A6DGV8</accession>
<evidence type="ECO:0000313" key="3">
    <source>
        <dbReference type="Proteomes" id="UP000800200"/>
    </source>
</evidence>
<feature type="transmembrane region" description="Helical" evidence="1">
    <location>
        <begin position="12"/>
        <end position="30"/>
    </location>
</feature>
<dbReference type="EMBL" id="ML994686">
    <property type="protein sequence ID" value="KAF2177622.1"/>
    <property type="molecule type" value="Genomic_DNA"/>
</dbReference>
<sequence>MANSGLQPNALGLVVAPAVISNLIILVRLWRGTIGRKFAIGSYSWRSNESRNYTINDIWKQKMCFSLLPRFLSLSLHLPLGFLTRKLITGTTNGTALPTQLSTTRFSVSSKPPLSSR</sequence>
<organism evidence="2 3">
    <name type="scientific">Zopfia rhizophila CBS 207.26</name>
    <dbReference type="NCBI Taxonomy" id="1314779"/>
    <lineage>
        <taxon>Eukaryota</taxon>
        <taxon>Fungi</taxon>
        <taxon>Dikarya</taxon>
        <taxon>Ascomycota</taxon>
        <taxon>Pezizomycotina</taxon>
        <taxon>Dothideomycetes</taxon>
        <taxon>Dothideomycetes incertae sedis</taxon>
        <taxon>Zopfiaceae</taxon>
        <taxon>Zopfia</taxon>
    </lineage>
</organism>
<name>A0A6A6DGV8_9PEZI</name>
<gene>
    <name evidence="2" type="ORF">K469DRAFT_356417</name>
</gene>
<proteinExistence type="predicted"/>
<keyword evidence="1" id="KW-1133">Transmembrane helix</keyword>
<keyword evidence="3" id="KW-1185">Reference proteome</keyword>
<dbReference type="Proteomes" id="UP000800200">
    <property type="component" value="Unassembled WGS sequence"/>
</dbReference>
<keyword evidence="1" id="KW-0472">Membrane</keyword>
<evidence type="ECO:0000256" key="1">
    <source>
        <dbReference type="SAM" id="Phobius"/>
    </source>
</evidence>
<keyword evidence="1" id="KW-0812">Transmembrane</keyword>
<reference evidence="2" key="1">
    <citation type="journal article" date="2020" name="Stud. Mycol.">
        <title>101 Dothideomycetes genomes: a test case for predicting lifestyles and emergence of pathogens.</title>
        <authorList>
            <person name="Haridas S."/>
            <person name="Albert R."/>
            <person name="Binder M."/>
            <person name="Bloem J."/>
            <person name="Labutti K."/>
            <person name="Salamov A."/>
            <person name="Andreopoulos B."/>
            <person name="Baker S."/>
            <person name="Barry K."/>
            <person name="Bills G."/>
            <person name="Bluhm B."/>
            <person name="Cannon C."/>
            <person name="Castanera R."/>
            <person name="Culley D."/>
            <person name="Daum C."/>
            <person name="Ezra D."/>
            <person name="Gonzalez J."/>
            <person name="Henrissat B."/>
            <person name="Kuo A."/>
            <person name="Liang C."/>
            <person name="Lipzen A."/>
            <person name="Lutzoni F."/>
            <person name="Magnuson J."/>
            <person name="Mondo S."/>
            <person name="Nolan M."/>
            <person name="Ohm R."/>
            <person name="Pangilinan J."/>
            <person name="Park H.-J."/>
            <person name="Ramirez L."/>
            <person name="Alfaro M."/>
            <person name="Sun H."/>
            <person name="Tritt A."/>
            <person name="Yoshinaga Y."/>
            <person name="Zwiers L.-H."/>
            <person name="Turgeon B."/>
            <person name="Goodwin S."/>
            <person name="Spatafora J."/>
            <person name="Crous P."/>
            <person name="Grigoriev I."/>
        </authorList>
    </citation>
    <scope>NUCLEOTIDE SEQUENCE</scope>
    <source>
        <strain evidence="2">CBS 207.26</strain>
    </source>
</reference>
<dbReference type="AlphaFoldDB" id="A0A6A6DGV8"/>